<dbReference type="PANTHER" id="PTHR10992:SF1086">
    <property type="entry name" value="AB HYDROLASE-1 DOMAIN-CONTAINING PROTEIN"/>
    <property type="match status" value="1"/>
</dbReference>
<feature type="domain" description="AB hydrolase-1" evidence="1">
    <location>
        <begin position="5"/>
        <end position="272"/>
    </location>
</feature>
<evidence type="ECO:0000313" key="3">
    <source>
        <dbReference type="Proteomes" id="UP000187486"/>
    </source>
</evidence>
<dbReference type="GO" id="GO:0080030">
    <property type="term" value="F:methyl indole-3-acetate esterase activity"/>
    <property type="evidence" value="ECO:0007669"/>
    <property type="project" value="TreeGrafter"/>
</dbReference>
<gene>
    <name evidence="2" type="ORF">BS329_02940</name>
</gene>
<organism evidence="2 3">
    <name type="scientific">Amycolatopsis coloradensis</name>
    <dbReference type="NCBI Taxonomy" id="76021"/>
    <lineage>
        <taxon>Bacteria</taxon>
        <taxon>Bacillati</taxon>
        <taxon>Actinomycetota</taxon>
        <taxon>Actinomycetes</taxon>
        <taxon>Pseudonocardiales</taxon>
        <taxon>Pseudonocardiaceae</taxon>
        <taxon>Amycolatopsis</taxon>
    </lineage>
</organism>
<dbReference type="Gene3D" id="3.40.50.1820">
    <property type="entry name" value="alpha/beta hydrolase"/>
    <property type="match status" value="1"/>
</dbReference>
<dbReference type="EMBL" id="MQUQ01000002">
    <property type="protein sequence ID" value="OLZ56592.1"/>
    <property type="molecule type" value="Genomic_DNA"/>
</dbReference>
<dbReference type="RefSeq" id="WP_076155430.1">
    <property type="nucleotide sequence ID" value="NZ_JBEZVB010000110.1"/>
</dbReference>
<reference evidence="2 3" key="1">
    <citation type="submission" date="2016-01" db="EMBL/GenBank/DDBJ databases">
        <title>Amycolatopsis coloradensis genome sequencing and assembly.</title>
        <authorList>
            <person name="Mayilraj S."/>
        </authorList>
    </citation>
    <scope>NUCLEOTIDE SEQUENCE [LARGE SCALE GENOMIC DNA]</scope>
    <source>
        <strain evidence="2 3">DSM 44225</strain>
    </source>
</reference>
<evidence type="ECO:0000313" key="2">
    <source>
        <dbReference type="EMBL" id="OLZ56592.1"/>
    </source>
</evidence>
<dbReference type="InterPro" id="IPR000073">
    <property type="entry name" value="AB_hydrolase_1"/>
</dbReference>
<dbReference type="Pfam" id="PF12697">
    <property type="entry name" value="Abhydrolase_6"/>
    <property type="match status" value="1"/>
</dbReference>
<proteinExistence type="predicted"/>
<keyword evidence="2" id="KW-0378">Hydrolase</keyword>
<dbReference type="GO" id="GO:0080032">
    <property type="term" value="F:methyl jasmonate esterase activity"/>
    <property type="evidence" value="ECO:0007669"/>
    <property type="project" value="TreeGrafter"/>
</dbReference>
<dbReference type="PANTHER" id="PTHR10992">
    <property type="entry name" value="METHYLESTERASE FAMILY MEMBER"/>
    <property type="match status" value="1"/>
</dbReference>
<dbReference type="STRING" id="76021.BS329_02940"/>
<dbReference type="InterPro" id="IPR029058">
    <property type="entry name" value="AB_hydrolase_fold"/>
</dbReference>
<dbReference type="Proteomes" id="UP000187486">
    <property type="component" value="Unassembled WGS sequence"/>
</dbReference>
<dbReference type="AlphaFoldDB" id="A0A1R0L2B6"/>
<name>A0A1R0L2B6_9PSEU</name>
<dbReference type="OrthoDB" id="3827413at2"/>
<protein>
    <submittedName>
        <fullName evidence="2">Alpha/beta hydrolase</fullName>
    </submittedName>
</protein>
<comment type="caution">
    <text evidence="2">The sequence shown here is derived from an EMBL/GenBank/DDBJ whole genome shotgun (WGS) entry which is preliminary data.</text>
</comment>
<sequence>MIPTFVFVHGSGSAAHSWSAVQREMASHGHRTLALDLPGRGAGLSQAYYEQDLEAFAAEPSVMSDLTLDDFIGTVVDAVERVRHHGPVVLVAHSFGGLPVTAAANAIPELIDRIVYVAAQCPVNRAPGEYAALPEWTSAEFFPAIEPLLLGNPLEQGFIRVNWRGADRGRRAALRDAVAAELTEDEFLQVIVTSQPDEVFWPAGPEWDVRADKDSWGRIPRTFVKLTKDHSMPLAIQDLYLAEGDALTPDNPFDVRELESSHAGFFRKPVGLAGILDDLSVRAGAGSR</sequence>
<evidence type="ECO:0000259" key="1">
    <source>
        <dbReference type="Pfam" id="PF12697"/>
    </source>
</evidence>
<accession>A0A1R0L2B6</accession>
<dbReference type="SUPFAM" id="SSF53474">
    <property type="entry name" value="alpha/beta-Hydrolases"/>
    <property type="match status" value="1"/>
</dbReference>
<dbReference type="InterPro" id="IPR045889">
    <property type="entry name" value="MES/HNL"/>
</dbReference>
<keyword evidence="3" id="KW-1185">Reference proteome</keyword>